<dbReference type="EMBL" id="JAUJFL010000007">
    <property type="protein sequence ID" value="KAK2599747.1"/>
    <property type="molecule type" value="Genomic_DNA"/>
</dbReference>
<dbReference type="Proteomes" id="UP001265746">
    <property type="component" value="Unassembled WGS sequence"/>
</dbReference>
<dbReference type="AlphaFoldDB" id="A0AAD9S5S4"/>
<keyword evidence="11" id="KW-1185">Reference proteome</keyword>
<keyword evidence="8 9" id="KW-0472">Membrane</keyword>
<feature type="transmembrane region" description="Helical" evidence="9">
    <location>
        <begin position="101"/>
        <end position="123"/>
    </location>
</feature>
<dbReference type="NCBIfam" id="TIGR00728">
    <property type="entry name" value="OPT_sfam"/>
    <property type="match status" value="1"/>
</dbReference>
<keyword evidence="5" id="KW-0571">Peptide transport</keyword>
<comment type="subcellular location">
    <subcellularLocation>
        <location evidence="1">Membrane</location>
        <topology evidence="1">Multi-pass membrane protein</topology>
    </subcellularLocation>
</comment>
<evidence type="ECO:0000256" key="1">
    <source>
        <dbReference type="ARBA" id="ARBA00004141"/>
    </source>
</evidence>
<accession>A0AAD9S5S4</accession>
<evidence type="ECO:0000313" key="11">
    <source>
        <dbReference type="Proteomes" id="UP001265746"/>
    </source>
</evidence>
<evidence type="ECO:0000256" key="7">
    <source>
        <dbReference type="ARBA" id="ARBA00022989"/>
    </source>
</evidence>
<evidence type="ECO:0000256" key="9">
    <source>
        <dbReference type="SAM" id="Phobius"/>
    </source>
</evidence>
<comment type="caution">
    <text evidence="10">The sequence shown here is derived from an EMBL/GenBank/DDBJ whole genome shotgun (WGS) entry which is preliminary data.</text>
</comment>
<dbReference type="InterPro" id="IPR004648">
    <property type="entry name" value="Oligpept_transpt"/>
</dbReference>
<feature type="transmembrane region" description="Helical" evidence="9">
    <location>
        <begin position="660"/>
        <end position="679"/>
    </location>
</feature>
<gene>
    <name evidence="10" type="ORF">N8I77_011477</name>
</gene>
<keyword evidence="7 9" id="KW-1133">Transmembrane helix</keyword>
<feature type="transmembrane region" description="Helical" evidence="9">
    <location>
        <begin position="176"/>
        <end position="195"/>
    </location>
</feature>
<dbReference type="GO" id="GO:0015031">
    <property type="term" value="P:protein transport"/>
    <property type="evidence" value="ECO:0007669"/>
    <property type="project" value="UniProtKB-KW"/>
</dbReference>
<feature type="transmembrane region" description="Helical" evidence="9">
    <location>
        <begin position="736"/>
        <end position="760"/>
    </location>
</feature>
<evidence type="ECO:0008006" key="12">
    <source>
        <dbReference type="Google" id="ProtNLM"/>
    </source>
</evidence>
<evidence type="ECO:0000256" key="4">
    <source>
        <dbReference type="ARBA" id="ARBA00022692"/>
    </source>
</evidence>
<feature type="transmembrane region" description="Helical" evidence="9">
    <location>
        <begin position="507"/>
        <end position="530"/>
    </location>
</feature>
<evidence type="ECO:0000256" key="6">
    <source>
        <dbReference type="ARBA" id="ARBA00022927"/>
    </source>
</evidence>
<dbReference type="Pfam" id="PF03169">
    <property type="entry name" value="OPT"/>
    <property type="match status" value="1"/>
</dbReference>
<feature type="transmembrane region" description="Helical" evidence="9">
    <location>
        <begin position="276"/>
        <end position="300"/>
    </location>
</feature>
<evidence type="ECO:0000256" key="8">
    <source>
        <dbReference type="ARBA" id="ARBA00023136"/>
    </source>
</evidence>
<sequence length="801" mass="89469">MGFSFRGKTSEQPIIVSEIDQGISSATEPPAADLKKFRKLHQFDPFLDLDKLETVDNALATGDPEKEAAVEEQLIIDDSPYPEVRSSVPPTDDMDTPVNTIRAWTIGMVLCTIIAAVNILMGLRKSPVTITASVVQLIAYPIGRGWTAVMPNKEYSLFGRKFNLNPSPFNKKEHTMITVMTAAGASSSYAIDILLAQEIYYGQYFEWGFQILLIVSTQAMGYGLAGIMRRYLVWPAAWRDRMVWPNQLVPAVVIATLHNHETSDPSKTNGWRIGRYAFFLIVAGGTFIYEWFPVVIAQFLSYIGLFPTWIAPNNVIVNQVFGGLSGLGLIPLALDWSIISGFMGTSPLMTPGFSLMNMLAGMVLVIIGVAGISWAGPEFMRYLPLEANANFDHFGNSYNVSRILTSEFTFNETAYKEYSPLLIGPAFALSYGVGFAGLISTVVHCALFYGVDIWNRAKSAKYEEPDIHLKLMRKYKEAPEWWFQATFVVAFAFAMISSQVWDTHLTWWALIISILIGIFFTIPVGMLTAITNNQAGLNVITEMIVGYMTPGRPVAMMLFKSYGYMMTYNCLQYVMDMKLGHYMKIPPRSMFAAQFFPVIWLAIVQIASYNFLRGNIAGICTADQPQGLTCPNAKTFFNASVIWGVIGPARMFGAGQLFSWTNWFWLIGAACPVIHYLFARKYPRSWLRYLFTPSIFGAAGMIPPATTWYLMNYVLFGLAFNWLVRRRFFGWWTQYNYVLSGALDIGLALTVVISGLALGLSGKTFPDWWGNTVPYNTLDMTGGATTKVLPDDGSFFGPTTW</sequence>
<organism evidence="10 11">
    <name type="scientific">Phomopsis amygdali</name>
    <name type="common">Fusicoccum amygdali</name>
    <dbReference type="NCBI Taxonomy" id="1214568"/>
    <lineage>
        <taxon>Eukaryota</taxon>
        <taxon>Fungi</taxon>
        <taxon>Dikarya</taxon>
        <taxon>Ascomycota</taxon>
        <taxon>Pezizomycotina</taxon>
        <taxon>Sordariomycetes</taxon>
        <taxon>Sordariomycetidae</taxon>
        <taxon>Diaporthales</taxon>
        <taxon>Diaporthaceae</taxon>
        <taxon>Diaporthe</taxon>
    </lineage>
</organism>
<protein>
    <recommendedName>
        <fullName evidence="12">Sexual differentiation process protein isp4</fullName>
    </recommendedName>
</protein>
<keyword evidence="4 9" id="KW-0812">Transmembrane</keyword>
<feature type="transmembrane region" description="Helical" evidence="9">
    <location>
        <begin position="481"/>
        <end position="501"/>
    </location>
</feature>
<feature type="transmembrane region" description="Helical" evidence="9">
    <location>
        <begin position="428"/>
        <end position="451"/>
    </location>
</feature>
<proteinExistence type="inferred from homology"/>
<reference evidence="10" key="1">
    <citation type="submission" date="2023-06" db="EMBL/GenBank/DDBJ databases">
        <authorList>
            <person name="Noh H."/>
        </authorList>
    </citation>
    <scope>NUCLEOTIDE SEQUENCE</scope>
    <source>
        <strain evidence="10">DUCC20226</strain>
    </source>
</reference>
<dbReference type="GO" id="GO:0016020">
    <property type="term" value="C:membrane"/>
    <property type="evidence" value="ECO:0007669"/>
    <property type="project" value="UniProtKB-SubCell"/>
</dbReference>
<comment type="similarity">
    <text evidence="2">Belongs to the oligopeptide OPT transporter family.</text>
</comment>
<feature type="transmembrane region" description="Helical" evidence="9">
    <location>
        <begin position="207"/>
        <end position="232"/>
    </location>
</feature>
<keyword evidence="3" id="KW-0813">Transport</keyword>
<keyword evidence="6" id="KW-0653">Protein transport</keyword>
<evidence type="ECO:0000256" key="3">
    <source>
        <dbReference type="ARBA" id="ARBA00022448"/>
    </source>
</evidence>
<feature type="transmembrane region" description="Helical" evidence="9">
    <location>
        <begin position="591"/>
        <end position="612"/>
    </location>
</feature>
<feature type="transmembrane region" description="Helical" evidence="9">
    <location>
        <begin position="355"/>
        <end position="375"/>
    </location>
</feature>
<evidence type="ECO:0000313" key="10">
    <source>
        <dbReference type="EMBL" id="KAK2599747.1"/>
    </source>
</evidence>
<dbReference type="PANTHER" id="PTHR22601">
    <property type="entry name" value="ISP4 LIKE PROTEIN"/>
    <property type="match status" value="1"/>
</dbReference>
<dbReference type="NCBIfam" id="TIGR00727">
    <property type="entry name" value="ISP4_OPT"/>
    <property type="match status" value="1"/>
</dbReference>
<feature type="transmembrane region" description="Helical" evidence="9">
    <location>
        <begin position="320"/>
        <end position="343"/>
    </location>
</feature>
<dbReference type="InterPro" id="IPR004813">
    <property type="entry name" value="OPT"/>
</dbReference>
<evidence type="ECO:0000256" key="2">
    <source>
        <dbReference type="ARBA" id="ARBA00008807"/>
    </source>
</evidence>
<evidence type="ECO:0000256" key="5">
    <source>
        <dbReference type="ARBA" id="ARBA00022856"/>
    </source>
</evidence>
<name>A0AAD9S5S4_PHOAM</name>
<dbReference type="GO" id="GO:0035673">
    <property type="term" value="F:oligopeptide transmembrane transporter activity"/>
    <property type="evidence" value="ECO:0007669"/>
    <property type="project" value="InterPro"/>
</dbReference>